<evidence type="ECO:0000259" key="3">
    <source>
        <dbReference type="Pfam" id="PF04664"/>
    </source>
</evidence>
<dbReference type="AlphaFoldDB" id="A0AAV7P628"/>
<feature type="compositionally biased region" description="Basic and acidic residues" evidence="2">
    <location>
        <begin position="455"/>
        <end position="464"/>
    </location>
</feature>
<evidence type="ECO:0000256" key="2">
    <source>
        <dbReference type="SAM" id="MobiDB-lite"/>
    </source>
</evidence>
<accession>A0AAV7P628</accession>
<evidence type="ECO:0000313" key="4">
    <source>
        <dbReference type="EMBL" id="KAJ1122635.1"/>
    </source>
</evidence>
<feature type="compositionally biased region" description="Basic and acidic residues" evidence="2">
    <location>
        <begin position="27"/>
        <end position="42"/>
    </location>
</feature>
<dbReference type="InterPro" id="IPR039574">
    <property type="entry name" value="OGFr"/>
</dbReference>
<evidence type="ECO:0000313" key="5">
    <source>
        <dbReference type="Proteomes" id="UP001066276"/>
    </source>
</evidence>
<feature type="compositionally biased region" description="Basic and acidic residues" evidence="2">
    <location>
        <begin position="782"/>
        <end position="792"/>
    </location>
</feature>
<feature type="domain" description="Opioid growth factor receptor (OGFr) conserved" evidence="3">
    <location>
        <begin position="79"/>
        <end position="283"/>
    </location>
</feature>
<evidence type="ECO:0000256" key="1">
    <source>
        <dbReference type="ARBA" id="ARBA00010365"/>
    </source>
</evidence>
<dbReference type="GO" id="GO:0140625">
    <property type="term" value="F:opioid growth factor receptor activity"/>
    <property type="evidence" value="ECO:0007669"/>
    <property type="project" value="InterPro"/>
</dbReference>
<reference evidence="4" key="1">
    <citation type="journal article" date="2022" name="bioRxiv">
        <title>Sequencing and chromosome-scale assembly of the giantPleurodeles waltlgenome.</title>
        <authorList>
            <person name="Brown T."/>
            <person name="Elewa A."/>
            <person name="Iarovenko S."/>
            <person name="Subramanian E."/>
            <person name="Araus A.J."/>
            <person name="Petzold A."/>
            <person name="Susuki M."/>
            <person name="Suzuki K.-i.T."/>
            <person name="Hayashi T."/>
            <person name="Toyoda A."/>
            <person name="Oliveira C."/>
            <person name="Osipova E."/>
            <person name="Leigh N.D."/>
            <person name="Simon A."/>
            <person name="Yun M.H."/>
        </authorList>
    </citation>
    <scope>NUCLEOTIDE SEQUENCE</scope>
    <source>
        <strain evidence="4">20211129_DDA</strain>
        <tissue evidence="4">Liver</tissue>
    </source>
</reference>
<proteinExistence type="inferred from homology"/>
<sequence>MQGEKHWHCRYDSTWEGDEEDEDEQTEERPKGQGKNTHDKKNTQRMNEGTFRHRNMRAAQDMQNYRHGYPDLEDDDEDSTDMPNLRFYLNQDRFQPNGVLIEELLTKWYKNHTILEQSHTYIQWLFPLREAGMNWNATPLSKKELEVFKERAEVKERFVRAYKLMLDFYGIELLDEQTGKLVRAQNYDCCFQNLNWHSHNNLRITRILKCLGEMGYEHFQVKLVKFFLKETLKERTLPSVKQSALDYFLFTVRDRQERRRLVHYAWKHYQPQDRFVWGSHDKLKRFKVHRKLAKVSSGPSVVDDATLTEATAGSTDPEGGVLARTLVVTDDETASTNNSHLEVKIEGESGNKSILEGSESPASEEGQEKTAPRPTESPECSEVLVVREASEVGDNRNPSVGDADYQDPCEDQSLDHSGTEALKEGKKRKLPGFEPDVRSATLQQQSVPGPSPVKPPDESEKLKNDSLNTESNQAKNRDDAPLPATKKKKVDEPKTEHLQLGEESSQIKSPTDKINGLFQDPVSKTIETLQTAQPVEGESLDMHYNKPASLPKESHLIKDDFSENKLGISQSTDESKIVQTCDSQHATSMPPQGKTQERNPKTQDLEKLKESHGKIEIVEETKNVTAEKLVNEDPPGKDLVGKTQVDNQGKVDIVCVEKTEADLALESNNLKSDPNLTLVCDTPPLSHQTGSAPLNGEQDPDVGSNESSNGEKEQNEYCDILAPINVTDEYRKAGNDGNEGNSKSLTQQQDSNTIHSPINMMETKSMAQLENSKPSETSSSVEESKLENEHEGSQTTEASVLVKELFRTAQVADAVNEDKRPVETVDSNIAPTVVANKGLSEQEGLKPTQTAEANSLIGHLDCQTQQVADVLGEPNVAAELPAQTDC</sequence>
<feature type="compositionally biased region" description="Polar residues" evidence="2">
    <location>
        <begin position="766"/>
        <end position="781"/>
    </location>
</feature>
<feature type="compositionally biased region" description="Acidic residues" evidence="2">
    <location>
        <begin position="15"/>
        <end position="26"/>
    </location>
</feature>
<dbReference type="Proteomes" id="UP001066276">
    <property type="component" value="Chromosome 7"/>
</dbReference>
<feature type="compositionally biased region" description="Basic and acidic residues" evidence="2">
    <location>
        <begin position="595"/>
        <end position="619"/>
    </location>
</feature>
<feature type="region of interest" description="Disordered" evidence="2">
    <location>
        <begin position="766"/>
        <end position="797"/>
    </location>
</feature>
<feature type="region of interest" description="Disordered" evidence="2">
    <location>
        <begin position="668"/>
        <end position="753"/>
    </location>
</feature>
<feature type="region of interest" description="Disordered" evidence="2">
    <location>
        <begin position="561"/>
        <end position="619"/>
    </location>
</feature>
<name>A0AAV7P628_PLEWA</name>
<dbReference type="GO" id="GO:0016020">
    <property type="term" value="C:membrane"/>
    <property type="evidence" value="ECO:0007669"/>
    <property type="project" value="InterPro"/>
</dbReference>
<gene>
    <name evidence="4" type="ORF">NDU88_001120</name>
</gene>
<dbReference type="PANTHER" id="PTHR14015">
    <property type="entry name" value="OPIOID GROWTH FACTOR RECEPTOR OGFR ZETA-TYPE OPIOID RECEPTOR"/>
    <property type="match status" value="1"/>
</dbReference>
<feature type="compositionally biased region" description="Polar residues" evidence="2">
    <location>
        <begin position="738"/>
        <end position="753"/>
    </location>
</feature>
<dbReference type="Pfam" id="PF04664">
    <property type="entry name" value="OGFr_N"/>
    <property type="match status" value="1"/>
</dbReference>
<protein>
    <recommendedName>
        <fullName evidence="3">Opioid growth factor receptor (OGFr) conserved domain-containing protein</fullName>
    </recommendedName>
</protein>
<dbReference type="PANTHER" id="PTHR14015:SF1">
    <property type="entry name" value="OPIOID GROWTH FACTOR RECEPTOR"/>
    <property type="match status" value="1"/>
</dbReference>
<dbReference type="InterPro" id="IPR006757">
    <property type="entry name" value="OGF_rcpt"/>
</dbReference>
<feature type="compositionally biased region" description="Polar residues" evidence="2">
    <location>
        <begin position="567"/>
        <end position="594"/>
    </location>
</feature>
<organism evidence="4 5">
    <name type="scientific">Pleurodeles waltl</name>
    <name type="common">Iberian ribbed newt</name>
    <dbReference type="NCBI Taxonomy" id="8319"/>
    <lineage>
        <taxon>Eukaryota</taxon>
        <taxon>Metazoa</taxon>
        <taxon>Chordata</taxon>
        <taxon>Craniata</taxon>
        <taxon>Vertebrata</taxon>
        <taxon>Euteleostomi</taxon>
        <taxon>Amphibia</taxon>
        <taxon>Batrachia</taxon>
        <taxon>Caudata</taxon>
        <taxon>Salamandroidea</taxon>
        <taxon>Salamandridae</taxon>
        <taxon>Pleurodelinae</taxon>
        <taxon>Pleurodeles</taxon>
    </lineage>
</organism>
<comment type="caution">
    <text evidence="4">The sequence shown here is derived from an EMBL/GenBank/DDBJ whole genome shotgun (WGS) entry which is preliminary data.</text>
</comment>
<dbReference type="EMBL" id="JANPWB010000011">
    <property type="protein sequence ID" value="KAJ1122635.1"/>
    <property type="molecule type" value="Genomic_DNA"/>
</dbReference>
<feature type="compositionally biased region" description="Polar residues" evidence="2">
    <location>
        <begin position="465"/>
        <end position="474"/>
    </location>
</feature>
<feature type="region of interest" description="Disordered" evidence="2">
    <location>
        <begin position="1"/>
        <end position="54"/>
    </location>
</feature>
<feature type="region of interest" description="Disordered" evidence="2">
    <location>
        <begin position="333"/>
        <end position="516"/>
    </location>
</feature>
<feature type="compositionally biased region" description="Basic and acidic residues" evidence="2">
    <location>
        <begin position="489"/>
        <end position="500"/>
    </location>
</feature>
<feature type="compositionally biased region" description="Basic and acidic residues" evidence="2">
    <location>
        <begin position="1"/>
        <end position="13"/>
    </location>
</feature>
<feature type="compositionally biased region" description="Basic and acidic residues" evidence="2">
    <location>
        <begin position="413"/>
        <end position="424"/>
    </location>
</feature>
<keyword evidence="5" id="KW-1185">Reference proteome</keyword>
<comment type="similarity">
    <text evidence="1">Belongs to the opioid growth factor receptor family.</text>
</comment>